<name>A0A1G1W7K4_9BACT</name>
<dbReference type="EMBL" id="MHCO01000031">
    <property type="protein sequence ID" value="OGY23611.1"/>
    <property type="molecule type" value="Genomic_DNA"/>
</dbReference>
<accession>A0A1G1W7K4</accession>
<proteinExistence type="predicted"/>
<evidence type="ECO:0000313" key="1">
    <source>
        <dbReference type="EMBL" id="OGY23611.1"/>
    </source>
</evidence>
<reference evidence="1 2" key="1">
    <citation type="journal article" date="2016" name="Nat. Commun.">
        <title>Thousands of microbial genomes shed light on interconnected biogeochemical processes in an aquifer system.</title>
        <authorList>
            <person name="Anantharaman K."/>
            <person name="Brown C.T."/>
            <person name="Hug L.A."/>
            <person name="Sharon I."/>
            <person name="Castelle C.J."/>
            <person name="Probst A.J."/>
            <person name="Thomas B.C."/>
            <person name="Singh A."/>
            <person name="Wilkins M.J."/>
            <person name="Karaoz U."/>
            <person name="Brodie E.L."/>
            <person name="Williams K.H."/>
            <person name="Hubbard S.S."/>
            <person name="Banfield J.F."/>
        </authorList>
    </citation>
    <scope>NUCLEOTIDE SEQUENCE [LARGE SCALE GENOMIC DNA]</scope>
</reference>
<gene>
    <name evidence="1" type="ORF">A2126_03820</name>
</gene>
<dbReference type="Proteomes" id="UP000178493">
    <property type="component" value="Unassembled WGS sequence"/>
</dbReference>
<sequence>MSRNTVVEFFAHQLNTDPDILGKVIDSLSHITDKKHVLESLYEENQEKIKKVLAHLKLTYPDAGELYNSVQKNVVRLDKQIFELLDRPVCTSTEGCTNLIAAVLALHQHRAGFFLKRRVAEELLYENPPPTIMRELGAANVEEMLEKEDLFEIYAALRFMESREWLNSTYITAYRRLTAADFETRPIEIRVLDVKKWQKVTEAFVHKKLHPMSHLKELGLIFLVPSEELRDILTTYLFGMTSHYLDEVHLYSDYFKYYSDDRFFGEKIVSAIRGDVPNILLTKDDPNKWLVIQRYLFKEDPQDPRLGVPHINPEALYHRGASHTLMKMEKLVPDLDFKIWEHTNYVAAWFPTRKGSQMLVNFNLMDNVMSVMSDLPFDKWYSYHLHEALWNKIFIDYFGVEKMEDVIIKHLLDGWFDIRKI</sequence>
<dbReference type="AlphaFoldDB" id="A0A1G1W7K4"/>
<protein>
    <submittedName>
        <fullName evidence="1">Uncharacterized protein</fullName>
    </submittedName>
</protein>
<evidence type="ECO:0000313" key="2">
    <source>
        <dbReference type="Proteomes" id="UP000178493"/>
    </source>
</evidence>
<organism evidence="1 2">
    <name type="scientific">Candidatus Woykebacteria bacterium GWB1_45_5</name>
    <dbReference type="NCBI Taxonomy" id="1802592"/>
    <lineage>
        <taxon>Bacteria</taxon>
        <taxon>Candidatus Woykeibacteriota</taxon>
    </lineage>
</organism>
<comment type="caution">
    <text evidence="1">The sequence shown here is derived from an EMBL/GenBank/DDBJ whole genome shotgun (WGS) entry which is preliminary data.</text>
</comment>